<reference evidence="9 10" key="1">
    <citation type="submission" date="2019-08" db="EMBL/GenBank/DDBJ databases">
        <title>In-depth cultivation of the pig gut microbiome towards novel bacterial diversity and tailored functional studies.</title>
        <authorList>
            <person name="Wylensek D."/>
            <person name="Hitch T.C.A."/>
            <person name="Clavel T."/>
        </authorList>
    </citation>
    <scope>NUCLEOTIDE SEQUENCE [LARGE SCALE GENOMIC DNA]</scope>
    <source>
        <strain evidence="9 10">Oil-RF-744-WCA-WT-10</strain>
    </source>
</reference>
<keyword evidence="4" id="KW-0472">Membrane</keyword>
<feature type="signal peptide" evidence="6">
    <location>
        <begin position="1"/>
        <end position="22"/>
    </location>
</feature>
<evidence type="ECO:0000259" key="7">
    <source>
        <dbReference type="Pfam" id="PF01103"/>
    </source>
</evidence>
<dbReference type="InterPro" id="IPR000184">
    <property type="entry name" value="Bac_surfAg_D15"/>
</dbReference>
<organism evidence="9 10">
    <name type="scientific">Sodaliphilus pleomorphus</name>
    <dbReference type="NCBI Taxonomy" id="2606626"/>
    <lineage>
        <taxon>Bacteria</taxon>
        <taxon>Pseudomonadati</taxon>
        <taxon>Bacteroidota</taxon>
        <taxon>Bacteroidia</taxon>
        <taxon>Bacteroidales</taxon>
        <taxon>Muribaculaceae</taxon>
        <taxon>Sodaliphilus</taxon>
    </lineage>
</organism>
<dbReference type="GO" id="GO:0019867">
    <property type="term" value="C:outer membrane"/>
    <property type="evidence" value="ECO:0007669"/>
    <property type="project" value="InterPro"/>
</dbReference>
<dbReference type="PANTHER" id="PTHR12815">
    <property type="entry name" value="SORTING AND ASSEMBLY MACHINERY SAMM50 PROTEIN FAMILY MEMBER"/>
    <property type="match status" value="1"/>
</dbReference>
<dbReference type="PANTHER" id="PTHR12815:SF47">
    <property type="entry name" value="TRANSLOCATION AND ASSEMBLY MODULE SUBUNIT TAMA"/>
    <property type="match status" value="1"/>
</dbReference>
<evidence type="ECO:0000256" key="1">
    <source>
        <dbReference type="ARBA" id="ARBA00004370"/>
    </source>
</evidence>
<dbReference type="InterPro" id="IPR039910">
    <property type="entry name" value="D15-like"/>
</dbReference>
<dbReference type="Pfam" id="PF01103">
    <property type="entry name" value="Omp85"/>
    <property type="match status" value="1"/>
</dbReference>
<name>A0A6L5XFF5_9BACT</name>
<feature type="chain" id="PRO_5026738443" evidence="6">
    <location>
        <begin position="23"/>
        <end position="774"/>
    </location>
</feature>
<sequence length="774" mass="87777">MSLLAAALIVLLLGGLSCSSTKHVPQGQYLLDNVTLRIVDKENKNSEVSTYELVNYLRQTENHKVLGGLKLQLAMYNLSGKDSTKWFNRWVQRVGTPPVIYDSTLTAASVSQLQMALVNKGYMNNSVTSQVERNAKKKKVRVTYNIRLNAPYYVRSIAYNIPNDTLRSLIVADSTLFPIRQNSVFDHNKLDSERQLITERLRDQGYYAFSKEYIGFYADTAAGSRAVDLTLNVLPPRQLARVPGYNSHKQFYVRSVTFVTHYDPVTMQDNNFYGDTTEYRGCTYITDPTDNYLRRHLLDECCYIVPGRLYNAADVNKTYRALGRLGILKFVNITTQLVGEVDGKMWVDTYVLLTRDKKQSVSFSLEGTNSEGDLGFGVGADYQHRNIFNGSEVLNAKFKASYESISGNINGLINDNYSEYLAELGITFPKFVAPFLKKSFKQRVQASTDFSTNFDYQARPEYTRVIAGAGWKYIWSEKQNLTRHTFNIVDLSYVYLPKSKGGFLDSISNPLLRYSYEDHLIMRMGYSFYHTNKRELTPLASSQQQNIYTVRASAEVAGNLLYAISKISGQRHDQDEAYKVLGTRYAQYVKAQADYAFTHNLNSRNQLAWHVGGGLLVPYGNSTIAPFEKRFYAGGANDVRGWGVRTLGPGSFTSSNSVNGFIYQCGDIHLVANVELRSKLFWLIEGAVFVDAGNIWTIKKYPDQQGGVFRFNKFLEQIALAYGVGIRLNFNYFLVRLDMGMKAHNPASGERHWPLVHPSFNRDAEFHFSVGYPF</sequence>
<dbReference type="Pfam" id="PF07244">
    <property type="entry name" value="POTRA"/>
    <property type="match status" value="1"/>
</dbReference>
<evidence type="ECO:0000313" key="9">
    <source>
        <dbReference type="EMBL" id="MSS18122.1"/>
    </source>
</evidence>
<dbReference type="Gene3D" id="2.40.160.50">
    <property type="entry name" value="membrane protein fhac: a member of the omp85/tpsb transporter family"/>
    <property type="match status" value="1"/>
</dbReference>
<evidence type="ECO:0000256" key="4">
    <source>
        <dbReference type="ARBA" id="ARBA00023136"/>
    </source>
</evidence>
<dbReference type="EMBL" id="VULT01000016">
    <property type="protein sequence ID" value="MSS18122.1"/>
    <property type="molecule type" value="Genomic_DNA"/>
</dbReference>
<comment type="caution">
    <text evidence="9">The sequence shown here is derived from an EMBL/GenBank/DDBJ whole genome shotgun (WGS) entry which is preliminary data.</text>
</comment>
<evidence type="ECO:0000259" key="8">
    <source>
        <dbReference type="Pfam" id="PF07244"/>
    </source>
</evidence>
<keyword evidence="3 6" id="KW-0732">Signal</keyword>
<evidence type="ECO:0000313" key="10">
    <source>
        <dbReference type="Proteomes" id="UP000483362"/>
    </source>
</evidence>
<feature type="domain" description="POTRA" evidence="8">
    <location>
        <begin position="46"/>
        <end position="147"/>
    </location>
</feature>
<dbReference type="Proteomes" id="UP000483362">
    <property type="component" value="Unassembled WGS sequence"/>
</dbReference>
<keyword evidence="10" id="KW-1185">Reference proteome</keyword>
<evidence type="ECO:0000256" key="6">
    <source>
        <dbReference type="SAM" id="SignalP"/>
    </source>
</evidence>
<protein>
    <submittedName>
        <fullName evidence="9">BamA/TamA family outer membrane protein</fullName>
    </submittedName>
</protein>
<dbReference type="InterPro" id="IPR010827">
    <property type="entry name" value="BamA/TamA_POTRA"/>
</dbReference>
<keyword evidence="5" id="KW-0998">Cell outer membrane</keyword>
<gene>
    <name evidence="9" type="ORF">FYJ29_10190</name>
</gene>
<dbReference type="AlphaFoldDB" id="A0A6L5XFF5"/>
<accession>A0A6L5XFF5</accession>
<proteinExistence type="predicted"/>
<evidence type="ECO:0000256" key="2">
    <source>
        <dbReference type="ARBA" id="ARBA00022692"/>
    </source>
</evidence>
<keyword evidence="2" id="KW-0812">Transmembrane</keyword>
<feature type="domain" description="Bacterial surface antigen (D15)" evidence="7">
    <location>
        <begin position="583"/>
        <end position="774"/>
    </location>
</feature>
<evidence type="ECO:0000256" key="3">
    <source>
        <dbReference type="ARBA" id="ARBA00022729"/>
    </source>
</evidence>
<evidence type="ECO:0000256" key="5">
    <source>
        <dbReference type="ARBA" id="ARBA00023237"/>
    </source>
</evidence>
<comment type="subcellular location">
    <subcellularLocation>
        <location evidence="1">Membrane</location>
    </subcellularLocation>
</comment>